<dbReference type="EMBL" id="CYZX01000019">
    <property type="protein sequence ID" value="CUO92059.1"/>
    <property type="molecule type" value="Genomic_DNA"/>
</dbReference>
<reference evidence="1 2" key="1">
    <citation type="submission" date="2015-09" db="EMBL/GenBank/DDBJ databases">
        <authorList>
            <consortium name="Pathogen Informatics"/>
        </authorList>
    </citation>
    <scope>NUCLEOTIDE SEQUENCE [LARGE SCALE GENOMIC DNA]</scope>
    <source>
        <strain evidence="1 2">2789STDY5834856</strain>
    </source>
</reference>
<dbReference type="RefSeq" id="WP_055267221.1">
    <property type="nucleotide sequence ID" value="NZ_CABIXQ010000019.1"/>
</dbReference>
<proteinExistence type="predicted"/>
<evidence type="ECO:0000313" key="2">
    <source>
        <dbReference type="Proteomes" id="UP000095594"/>
    </source>
</evidence>
<gene>
    <name evidence="1" type="ORF">ERS852471_02610</name>
</gene>
<sequence>MLKRKFTTIILILLIIESFSFFNPFLKPNASFNLPCTCDDEFNSFYTDDDSSNSKYIDIFWTENNIKLLNENEKKILDDIQNKMITNNRLDKEDIEQMATLKDIVFKSKLTEDEFNDFKEIISKKRNREKLTTEEVVRLKSYFNSIQ</sequence>
<organism evidence="1 2">
    <name type="scientific">Clostridium disporicum</name>
    <dbReference type="NCBI Taxonomy" id="84024"/>
    <lineage>
        <taxon>Bacteria</taxon>
        <taxon>Bacillati</taxon>
        <taxon>Bacillota</taxon>
        <taxon>Clostridia</taxon>
        <taxon>Eubacteriales</taxon>
        <taxon>Clostridiaceae</taxon>
        <taxon>Clostridium</taxon>
    </lineage>
</organism>
<protein>
    <submittedName>
        <fullName evidence="1">Uncharacterized protein</fullName>
    </submittedName>
</protein>
<dbReference type="OrthoDB" id="9935802at2"/>
<dbReference type="AlphaFoldDB" id="A0A174J4P5"/>
<dbReference type="Proteomes" id="UP000095594">
    <property type="component" value="Unassembled WGS sequence"/>
</dbReference>
<evidence type="ECO:0000313" key="1">
    <source>
        <dbReference type="EMBL" id="CUO92059.1"/>
    </source>
</evidence>
<name>A0A174J4P5_9CLOT</name>
<accession>A0A174J4P5</accession>